<dbReference type="GeneID" id="34446585"/>
<keyword evidence="2" id="KW-1133">Transmembrane helix</keyword>
<evidence type="ECO:0000256" key="1">
    <source>
        <dbReference type="SAM" id="MobiDB-lite"/>
    </source>
</evidence>
<sequence>MALPDLSELTHVHTSTMATSSSSTAQDKPTDLGKSAAWTPHANSSPDPESQNYSTFAFPYDPSSPEGIPPPRKQGGGGTLSLVVFGLVIVGIVLLFALT</sequence>
<feature type="transmembrane region" description="Helical" evidence="2">
    <location>
        <begin position="79"/>
        <end position="98"/>
    </location>
</feature>
<dbReference type="AlphaFoldDB" id="A0A1F8AC17"/>
<feature type="region of interest" description="Disordered" evidence="1">
    <location>
        <begin position="1"/>
        <end position="75"/>
    </location>
</feature>
<dbReference type="RefSeq" id="XP_022392666.1">
    <property type="nucleotide sequence ID" value="XM_022530325.1"/>
</dbReference>
<comment type="caution">
    <text evidence="3">The sequence shown here is derived from an EMBL/GenBank/DDBJ whole genome shotgun (WGS) entry which is preliminary data.</text>
</comment>
<keyword evidence="2" id="KW-0472">Membrane</keyword>
<reference evidence="3 4" key="1">
    <citation type="journal article" date="2016" name="Genome Biol. Evol.">
        <title>Draft genome sequence of an aflatoxigenic Aspergillus species, A. bombycis.</title>
        <authorList>
            <person name="Moore G.G."/>
            <person name="Mack B.M."/>
            <person name="Beltz S.B."/>
            <person name="Gilbert M.K."/>
        </authorList>
    </citation>
    <scope>NUCLEOTIDE SEQUENCE [LARGE SCALE GENOMIC DNA]</scope>
    <source>
        <strain evidence="4">NRRL 26010</strain>
    </source>
</reference>
<evidence type="ECO:0000313" key="4">
    <source>
        <dbReference type="Proteomes" id="UP000179179"/>
    </source>
</evidence>
<dbReference type="OrthoDB" id="4497354at2759"/>
<accession>A0A1F8AC17</accession>
<dbReference type="EMBL" id="LYCR01000012">
    <property type="protein sequence ID" value="OGM48949.1"/>
    <property type="molecule type" value="Genomic_DNA"/>
</dbReference>
<protein>
    <submittedName>
        <fullName evidence="3">Uncharacterized protein</fullName>
    </submittedName>
</protein>
<name>A0A1F8AC17_9EURO</name>
<organism evidence="3 4">
    <name type="scientific">Aspergillus bombycis</name>
    <dbReference type="NCBI Taxonomy" id="109264"/>
    <lineage>
        <taxon>Eukaryota</taxon>
        <taxon>Fungi</taxon>
        <taxon>Dikarya</taxon>
        <taxon>Ascomycota</taxon>
        <taxon>Pezizomycotina</taxon>
        <taxon>Eurotiomycetes</taxon>
        <taxon>Eurotiomycetidae</taxon>
        <taxon>Eurotiales</taxon>
        <taxon>Aspergillaceae</taxon>
        <taxon>Aspergillus</taxon>
    </lineage>
</organism>
<proteinExistence type="predicted"/>
<dbReference type="Proteomes" id="UP000179179">
    <property type="component" value="Unassembled WGS sequence"/>
</dbReference>
<evidence type="ECO:0000313" key="3">
    <source>
        <dbReference type="EMBL" id="OGM48949.1"/>
    </source>
</evidence>
<feature type="compositionally biased region" description="Low complexity" evidence="1">
    <location>
        <begin position="12"/>
        <end position="25"/>
    </location>
</feature>
<keyword evidence="2" id="KW-0812">Transmembrane</keyword>
<feature type="compositionally biased region" description="Polar residues" evidence="1">
    <location>
        <begin position="41"/>
        <end position="55"/>
    </location>
</feature>
<keyword evidence="4" id="KW-1185">Reference proteome</keyword>
<evidence type="ECO:0000256" key="2">
    <source>
        <dbReference type="SAM" id="Phobius"/>
    </source>
</evidence>
<gene>
    <name evidence="3" type="ORF">ABOM_003195</name>
</gene>